<dbReference type="PANTHER" id="PTHR31495:SF0">
    <property type="entry name" value="BINDING PROTEIN CALEOSIN, PUTATIVE (AFU_ORTHOLOGUE AFUA_5G13750)-RELATED"/>
    <property type="match status" value="1"/>
</dbReference>
<proteinExistence type="inferred from homology"/>
<evidence type="ECO:0000313" key="6">
    <source>
        <dbReference type="Proteomes" id="UP000738359"/>
    </source>
</evidence>
<feature type="transmembrane region" description="Helical" evidence="3">
    <location>
        <begin position="118"/>
        <end position="141"/>
    </location>
</feature>
<dbReference type="OrthoDB" id="640742at2759"/>
<dbReference type="GO" id="GO:0004497">
    <property type="term" value="F:monooxygenase activity"/>
    <property type="evidence" value="ECO:0007669"/>
    <property type="project" value="TreeGrafter"/>
</dbReference>
<evidence type="ECO:0000259" key="4">
    <source>
        <dbReference type="Pfam" id="PF24840"/>
    </source>
</evidence>
<organism evidence="5 6">
    <name type="scientific">Mortierella alpina</name>
    <name type="common">Oleaginous fungus</name>
    <name type="synonym">Mortierella renispora</name>
    <dbReference type="NCBI Taxonomy" id="64518"/>
    <lineage>
        <taxon>Eukaryota</taxon>
        <taxon>Fungi</taxon>
        <taxon>Fungi incertae sedis</taxon>
        <taxon>Mucoromycota</taxon>
        <taxon>Mortierellomycotina</taxon>
        <taxon>Mortierellomycetes</taxon>
        <taxon>Mortierellales</taxon>
        <taxon>Mortierellaceae</taxon>
        <taxon>Mortierella</taxon>
    </lineage>
</organism>
<dbReference type="Proteomes" id="UP000738359">
    <property type="component" value="Unassembled WGS sequence"/>
</dbReference>
<dbReference type="PANTHER" id="PTHR31495">
    <property type="entry name" value="PEROXYGENASE 3-RELATED"/>
    <property type="match status" value="1"/>
</dbReference>
<evidence type="ECO:0000313" key="5">
    <source>
        <dbReference type="EMBL" id="KAF9964950.1"/>
    </source>
</evidence>
<feature type="transmembrane region" description="Helical" evidence="3">
    <location>
        <begin position="348"/>
        <end position="365"/>
    </location>
</feature>
<gene>
    <name evidence="5" type="ORF">BGZ70_005680</name>
</gene>
<feature type="domain" description="SigF-like NTF2-like" evidence="4">
    <location>
        <begin position="1"/>
        <end position="83"/>
    </location>
</feature>
<keyword evidence="3" id="KW-0472">Membrane</keyword>
<comment type="similarity">
    <text evidence="1">Belongs to the caleosin family.</text>
</comment>
<dbReference type="Pfam" id="PF05042">
    <property type="entry name" value="Caleosin"/>
    <property type="match status" value="1"/>
</dbReference>
<feature type="region of interest" description="Disordered" evidence="2">
    <location>
        <begin position="393"/>
        <end position="415"/>
    </location>
</feature>
<feature type="domain" description="SigF-like NTF2-like" evidence="4">
    <location>
        <begin position="86"/>
        <end position="134"/>
    </location>
</feature>
<reference evidence="5" key="1">
    <citation type="journal article" date="2020" name="Fungal Divers.">
        <title>Resolving the Mortierellaceae phylogeny through synthesis of multi-gene phylogenetics and phylogenomics.</title>
        <authorList>
            <person name="Vandepol N."/>
            <person name="Liber J."/>
            <person name="Desiro A."/>
            <person name="Na H."/>
            <person name="Kennedy M."/>
            <person name="Barry K."/>
            <person name="Grigoriev I.V."/>
            <person name="Miller A.N."/>
            <person name="O'Donnell K."/>
            <person name="Stajich J.E."/>
            <person name="Bonito G."/>
        </authorList>
    </citation>
    <scope>NUCLEOTIDE SEQUENCE</scope>
    <source>
        <strain evidence="5">CK1249</strain>
    </source>
</reference>
<evidence type="ECO:0000256" key="2">
    <source>
        <dbReference type="SAM" id="MobiDB-lite"/>
    </source>
</evidence>
<accession>A0A9P6J8V3</accession>
<protein>
    <recommendedName>
        <fullName evidence="4">SigF-like NTF2-like domain-containing protein</fullName>
    </recommendedName>
</protein>
<evidence type="ECO:0000256" key="3">
    <source>
        <dbReference type="SAM" id="Phobius"/>
    </source>
</evidence>
<comment type="caution">
    <text evidence="5">The sequence shown here is derived from an EMBL/GenBank/DDBJ whole genome shotgun (WGS) entry which is preliminary data.</text>
</comment>
<dbReference type="InterPro" id="IPR057514">
    <property type="entry name" value="NTF2_SigF"/>
</dbReference>
<keyword evidence="3" id="KW-0812">Transmembrane</keyword>
<dbReference type="Pfam" id="PF24840">
    <property type="entry name" value="NTF2_SigF"/>
    <property type="match status" value="2"/>
</dbReference>
<dbReference type="InterPro" id="IPR007736">
    <property type="entry name" value="Caleosin-related"/>
</dbReference>
<dbReference type="GO" id="GO:0005509">
    <property type="term" value="F:calcium ion binding"/>
    <property type="evidence" value="ECO:0007669"/>
    <property type="project" value="TreeGrafter"/>
</dbReference>
<name>A0A9P6J8V3_MORAP</name>
<feature type="transmembrane region" description="Helical" evidence="3">
    <location>
        <begin position="251"/>
        <end position="271"/>
    </location>
</feature>
<dbReference type="AlphaFoldDB" id="A0A9P6J8V3"/>
<keyword evidence="3" id="KW-1133">Transmembrane helix</keyword>
<sequence length="415" mass="48285">MEYPRNEIHDVIRTLTQGTPEEQGETIRRYFTPDAAFEHPFCRITSFAQRDPYLGDIESRWLLYMIYRWYRFLSPKILLDINSSPKNNLYYIRRQEDLYPVREFMKFPLPFSGPFVDALRSMVTMACIVSASACLLATSAFEVVQRFAREKWASVLEAPVTTDRKAFELTGGALQSANPNDPIDNYQGMSELGIPRANAAATPMSPYGTTKDRWNERHSHQTVMQQHCEFFDRDKDGVIWPSDVFIGFWRLGYHLVWCLLATYLISGFLSYGTQSSLLPDPFFRIYVSRIHKDKHGSSSGTYDPEGRFVPQHFEDIFAKYAQEADQEGLTWNDVMRQLKGQRVAADPFGWIASFFEWFATYLLLWPEDGVMKKDDIRRIFDGSIFYEIAERRESKAQRAKEMRRAAKKSQDLKSK</sequence>
<keyword evidence="6" id="KW-1185">Reference proteome</keyword>
<dbReference type="EMBL" id="JAAAHY010000303">
    <property type="protein sequence ID" value="KAF9964950.1"/>
    <property type="molecule type" value="Genomic_DNA"/>
</dbReference>
<evidence type="ECO:0000256" key="1">
    <source>
        <dbReference type="ARBA" id="ARBA00006765"/>
    </source>
</evidence>